<dbReference type="EMBL" id="GBXM01048407">
    <property type="protein sequence ID" value="JAH60170.1"/>
    <property type="molecule type" value="Transcribed_RNA"/>
</dbReference>
<evidence type="ECO:0000313" key="1">
    <source>
        <dbReference type="EMBL" id="JAH60170.1"/>
    </source>
</evidence>
<accession>A0A0E9U4R0</accession>
<reference evidence="1" key="2">
    <citation type="journal article" date="2015" name="Fish Shellfish Immunol.">
        <title>Early steps in the European eel (Anguilla anguilla)-Vibrio vulnificus interaction in the gills: Role of the RtxA13 toxin.</title>
        <authorList>
            <person name="Callol A."/>
            <person name="Pajuelo D."/>
            <person name="Ebbesson L."/>
            <person name="Teles M."/>
            <person name="MacKenzie S."/>
            <person name="Amaro C."/>
        </authorList>
    </citation>
    <scope>NUCLEOTIDE SEQUENCE</scope>
</reference>
<name>A0A0E9U4R0_ANGAN</name>
<proteinExistence type="predicted"/>
<protein>
    <submittedName>
        <fullName evidence="1">Uncharacterized protein</fullName>
    </submittedName>
</protein>
<organism evidence="1">
    <name type="scientific">Anguilla anguilla</name>
    <name type="common">European freshwater eel</name>
    <name type="synonym">Muraena anguilla</name>
    <dbReference type="NCBI Taxonomy" id="7936"/>
    <lineage>
        <taxon>Eukaryota</taxon>
        <taxon>Metazoa</taxon>
        <taxon>Chordata</taxon>
        <taxon>Craniata</taxon>
        <taxon>Vertebrata</taxon>
        <taxon>Euteleostomi</taxon>
        <taxon>Actinopterygii</taxon>
        <taxon>Neopterygii</taxon>
        <taxon>Teleostei</taxon>
        <taxon>Anguilliformes</taxon>
        <taxon>Anguillidae</taxon>
        <taxon>Anguilla</taxon>
    </lineage>
</organism>
<sequence>MNTCPVLRVCLCDVDAPSYTLEGQRTGTTRTKTTLSALILDTPTVSVHALMPRLTFR</sequence>
<reference evidence="1" key="1">
    <citation type="submission" date="2014-11" db="EMBL/GenBank/DDBJ databases">
        <authorList>
            <person name="Amaro Gonzalez C."/>
        </authorList>
    </citation>
    <scope>NUCLEOTIDE SEQUENCE</scope>
</reference>
<dbReference type="AlphaFoldDB" id="A0A0E9U4R0"/>